<dbReference type="InterPro" id="IPR038765">
    <property type="entry name" value="Papain-like_cys_pep_sf"/>
</dbReference>
<dbReference type="Gene3D" id="3.10.620.30">
    <property type="match status" value="1"/>
</dbReference>
<dbReference type="SUPFAM" id="SSF54001">
    <property type="entry name" value="Cysteine proteinases"/>
    <property type="match status" value="1"/>
</dbReference>
<dbReference type="EMBL" id="JAARLZ010000003">
    <property type="protein sequence ID" value="NII05990.1"/>
    <property type="molecule type" value="Genomic_DNA"/>
</dbReference>
<name>A0A7X5ZHU7_9GAMM</name>
<keyword evidence="1" id="KW-0812">Transmembrane</keyword>
<keyword evidence="4" id="KW-1185">Reference proteome</keyword>
<dbReference type="Pfam" id="PF01841">
    <property type="entry name" value="Transglut_core"/>
    <property type="match status" value="1"/>
</dbReference>
<feature type="transmembrane region" description="Helical" evidence="1">
    <location>
        <begin position="550"/>
        <end position="571"/>
    </location>
</feature>
<organism evidence="3 4">
    <name type="scientific">Luteibacter anthropi</name>
    <dbReference type="NCBI Taxonomy" id="564369"/>
    <lineage>
        <taxon>Bacteria</taxon>
        <taxon>Pseudomonadati</taxon>
        <taxon>Pseudomonadota</taxon>
        <taxon>Gammaproteobacteria</taxon>
        <taxon>Lysobacterales</taxon>
        <taxon>Rhodanobacteraceae</taxon>
        <taxon>Luteibacter</taxon>
    </lineage>
</organism>
<dbReference type="SMART" id="SM00460">
    <property type="entry name" value="TGc"/>
    <property type="match status" value="1"/>
</dbReference>
<protein>
    <submittedName>
        <fullName evidence="3">DUF3488 domain-containing transglutaminase family protein</fullName>
    </submittedName>
</protein>
<proteinExistence type="predicted"/>
<dbReference type="Pfam" id="PF11992">
    <property type="entry name" value="TgpA_N"/>
    <property type="match status" value="1"/>
</dbReference>
<gene>
    <name evidence="3" type="ORF">HBF25_06230</name>
</gene>
<dbReference type="InterPro" id="IPR052901">
    <property type="entry name" value="Bact_TGase-like"/>
</dbReference>
<dbReference type="InterPro" id="IPR021878">
    <property type="entry name" value="TgpA_N"/>
</dbReference>
<dbReference type="Pfam" id="PF13559">
    <property type="entry name" value="DUF4129"/>
    <property type="match status" value="1"/>
</dbReference>
<dbReference type="PANTHER" id="PTHR42736">
    <property type="entry name" value="PROTEIN-GLUTAMINE GAMMA-GLUTAMYLTRANSFERASE"/>
    <property type="match status" value="1"/>
</dbReference>
<feature type="transmembrane region" description="Helical" evidence="1">
    <location>
        <begin position="65"/>
        <end position="83"/>
    </location>
</feature>
<dbReference type="RefSeq" id="WP_166947093.1">
    <property type="nucleotide sequence ID" value="NZ_JAARLZ010000003.1"/>
</dbReference>
<keyword evidence="1" id="KW-0472">Membrane</keyword>
<feature type="domain" description="Transglutaminase-like" evidence="2">
    <location>
        <begin position="408"/>
        <end position="479"/>
    </location>
</feature>
<dbReference type="InterPro" id="IPR025403">
    <property type="entry name" value="TgpA-like_C"/>
</dbReference>
<dbReference type="AlphaFoldDB" id="A0A7X5ZHU7"/>
<feature type="transmembrane region" description="Helical" evidence="1">
    <location>
        <begin position="168"/>
        <end position="191"/>
    </location>
</feature>
<reference evidence="3 4" key="1">
    <citation type="submission" date="2020-03" db="EMBL/GenBank/DDBJ databases">
        <authorList>
            <person name="Lai Q."/>
        </authorList>
    </citation>
    <scope>NUCLEOTIDE SEQUENCE [LARGE SCALE GENOMIC DNA]</scope>
    <source>
        <strain evidence="3 4">CCUG 25036</strain>
    </source>
</reference>
<comment type="caution">
    <text evidence="3">The sequence shown here is derived from an EMBL/GenBank/DDBJ whole genome shotgun (WGS) entry which is preliminary data.</text>
</comment>
<evidence type="ECO:0000313" key="3">
    <source>
        <dbReference type="EMBL" id="NII05990.1"/>
    </source>
</evidence>
<feature type="transmembrane region" description="Helical" evidence="1">
    <location>
        <begin position="138"/>
        <end position="156"/>
    </location>
</feature>
<dbReference type="InterPro" id="IPR002931">
    <property type="entry name" value="Transglutaminase-like"/>
</dbReference>
<evidence type="ECO:0000313" key="4">
    <source>
        <dbReference type="Proteomes" id="UP000490980"/>
    </source>
</evidence>
<sequence length="660" mass="72920">MIGLFRSRPSPSEPTIGRHAFDLLCLTMGFVLLVHAAHLPWWLTAGLGIVLFLRWQHRRSGGGKVTALIRVPLLALLLGGIIAHYGTLFGRDPGSAFAVGLLVLKLLESERLRDARVGIAFACFGLMSALLFDQGLIASAFVSLGLLPALATLRLLEDPDADTHRWRAAWQPVVLALLASVPLAVFAFLFVPRLGSPLWGTPDSGQATTGLSGRLSPGNMLDLMTDDTPALRVTFDGTPPANNQRYFRAYTMQFFDGTEWTPGSRATRRPPAAADYGHRIAYHASIEPTHDRIVPMLDLPTMAPQDAVLRPDHTVLANRRIDDVMSIAAMAATDYRFEASLDDDVRQDNLQLPLRTGPKARELASSWAQRFGSDHAAIVQAALALFHDSFSYTLAPDPLGADRIDDFLFQTKAGYCEHFASSFTFLMRAAGIPARVVTGYQGGYWNSSAAYLLVRRSDAHAWSEVWLEGRGWVRVDPTAAVRPERVELGAAAAAGSQRDGWLDIGWIRNLRNRWDVVNQWWNRGVIGFDSLRQQSLLQPFGVDRADVTDLAVVLAIGCSLLVAIALGWAVFQRREGDALDAWMRRLERKLARAGVVRRTGEGPKHFLARAARALPAQRNALERLNELYLRSRYAHDEPPPESIRAFGHAVRELSARRVVK</sequence>
<evidence type="ECO:0000259" key="2">
    <source>
        <dbReference type="SMART" id="SM00460"/>
    </source>
</evidence>
<feature type="transmembrane region" description="Helical" evidence="1">
    <location>
        <begin position="20"/>
        <end position="53"/>
    </location>
</feature>
<keyword evidence="1" id="KW-1133">Transmembrane helix</keyword>
<dbReference type="PANTHER" id="PTHR42736:SF1">
    <property type="entry name" value="PROTEIN-GLUTAMINE GAMMA-GLUTAMYLTRANSFERASE"/>
    <property type="match status" value="1"/>
</dbReference>
<dbReference type="Proteomes" id="UP000490980">
    <property type="component" value="Unassembled WGS sequence"/>
</dbReference>
<evidence type="ECO:0000256" key="1">
    <source>
        <dbReference type="SAM" id="Phobius"/>
    </source>
</evidence>
<accession>A0A7X5ZHU7</accession>